<protein>
    <recommendedName>
        <fullName evidence="4">ABC transporter permease</fullName>
    </recommendedName>
</protein>
<dbReference type="Proteomes" id="UP001620295">
    <property type="component" value="Unassembled WGS sequence"/>
</dbReference>
<evidence type="ECO:0000313" key="3">
    <source>
        <dbReference type="Proteomes" id="UP001620295"/>
    </source>
</evidence>
<feature type="region of interest" description="Disordered" evidence="1">
    <location>
        <begin position="1"/>
        <end position="26"/>
    </location>
</feature>
<organism evidence="2 3">
    <name type="scientific">Streptomyces milbemycinicus</name>
    <dbReference type="NCBI Taxonomy" id="476552"/>
    <lineage>
        <taxon>Bacteria</taxon>
        <taxon>Bacillati</taxon>
        <taxon>Actinomycetota</taxon>
        <taxon>Actinomycetes</taxon>
        <taxon>Kitasatosporales</taxon>
        <taxon>Streptomycetaceae</taxon>
        <taxon>Streptomyces</taxon>
    </lineage>
</organism>
<evidence type="ECO:0008006" key="4">
    <source>
        <dbReference type="Google" id="ProtNLM"/>
    </source>
</evidence>
<name>A0ABW8MAF5_9ACTN</name>
<accession>A0ABW8MAF5</accession>
<proteinExistence type="predicted"/>
<gene>
    <name evidence="2" type="ORF">ACI2L5_57190</name>
</gene>
<feature type="non-terminal residue" evidence="2">
    <location>
        <position position="76"/>
    </location>
</feature>
<keyword evidence="3" id="KW-1185">Reference proteome</keyword>
<evidence type="ECO:0000256" key="1">
    <source>
        <dbReference type="SAM" id="MobiDB-lite"/>
    </source>
</evidence>
<evidence type="ECO:0000313" key="2">
    <source>
        <dbReference type="EMBL" id="MFK4274305.1"/>
    </source>
</evidence>
<dbReference type="EMBL" id="JBJDQH010000638">
    <property type="protein sequence ID" value="MFK4274305.1"/>
    <property type="molecule type" value="Genomic_DNA"/>
</dbReference>
<reference evidence="2 3" key="1">
    <citation type="submission" date="2024-11" db="EMBL/GenBank/DDBJ databases">
        <title>The Natural Products Discovery Center: Release of the First 8490 Sequenced Strains for Exploring Actinobacteria Biosynthetic Diversity.</title>
        <authorList>
            <person name="Kalkreuter E."/>
            <person name="Kautsar S.A."/>
            <person name="Yang D."/>
            <person name="Bader C.D."/>
            <person name="Teijaro C.N."/>
            <person name="Fluegel L."/>
            <person name="Davis C.M."/>
            <person name="Simpson J.R."/>
            <person name="Lauterbach L."/>
            <person name="Steele A.D."/>
            <person name="Gui C."/>
            <person name="Meng S."/>
            <person name="Li G."/>
            <person name="Viehrig K."/>
            <person name="Ye F."/>
            <person name="Su P."/>
            <person name="Kiefer A.F."/>
            <person name="Nichols A."/>
            <person name="Cepeda A.J."/>
            <person name="Yan W."/>
            <person name="Fan B."/>
            <person name="Jiang Y."/>
            <person name="Adhikari A."/>
            <person name="Zheng C.-J."/>
            <person name="Schuster L."/>
            <person name="Cowan T.M."/>
            <person name="Smanski M.J."/>
            <person name="Chevrette M.G."/>
            <person name="De Carvalho L.P.S."/>
            <person name="Shen B."/>
        </authorList>
    </citation>
    <scope>NUCLEOTIDE SEQUENCE [LARGE SCALE GENOMIC DNA]</scope>
    <source>
        <strain evidence="2 3">NPDC020863</strain>
    </source>
</reference>
<comment type="caution">
    <text evidence="2">The sequence shown here is derived from an EMBL/GenBank/DDBJ whole genome shotgun (WGS) entry which is preliminary data.</text>
</comment>
<sequence>MTKNAATGPLSRTGGDTGGVTEGDTRAERLAAGGAEAAGRRVRPAFRLLVAAWLRRRFWRTVLFLTGGLTVKGKLP</sequence>